<dbReference type="RefSeq" id="WP_007017967.1">
    <property type="nucleotide sequence ID" value="NZ_CH724115.1"/>
</dbReference>
<dbReference type="NCBIfam" id="NF001033">
    <property type="entry name" value="PRK00114.1"/>
    <property type="match status" value="1"/>
</dbReference>
<dbReference type="Proteomes" id="UP000004263">
    <property type="component" value="Unassembled WGS sequence"/>
</dbReference>
<dbReference type="SUPFAM" id="SSF64397">
    <property type="entry name" value="Hsp33 domain"/>
    <property type="match status" value="1"/>
</dbReference>
<keyword evidence="5 6" id="KW-0676">Redox-active center</keyword>
<dbReference type="PANTHER" id="PTHR30111:SF1">
    <property type="entry name" value="33 KDA CHAPERONIN"/>
    <property type="match status" value="1"/>
</dbReference>
<feature type="disulfide bond" description="Redox-active" evidence="6">
    <location>
        <begin position="265"/>
        <end position="268"/>
    </location>
</feature>
<evidence type="ECO:0000256" key="3">
    <source>
        <dbReference type="ARBA" id="ARBA00023157"/>
    </source>
</evidence>
<dbReference type="Gene3D" id="3.55.30.10">
    <property type="entry name" value="Hsp33 domain"/>
    <property type="match status" value="1"/>
</dbReference>
<dbReference type="InterPro" id="IPR023212">
    <property type="entry name" value="Hsp33_helix_hairpin_bin_dom_sf"/>
</dbReference>
<dbReference type="InterPro" id="IPR000397">
    <property type="entry name" value="Heat_shock_Hsp33"/>
</dbReference>
<sequence length="295" mass="32737">MATKDTLQRFTFDHTHVRGELVGLHKTLSDVFTRQDYPEPVKALLSELLVAASLLSATVKIKGVLSLQVQSNGPIRAIVAETSNDGHLRGIARMDPEQSIDNGSLLGDQGQLVITMDPEKGRRYQGVVALEEGNIAKSLEGYFRQSEQLGTRIWLGYEEGVAAGMLLQELPELGEVQQGIEADPDAWGRLTHLADTIRNDELLHLPNDDILHRLYHEEKVRLYDAQPLKFQCSCSKERLSVALTQLGYAECQEVIDEQGKIRADCQFCGQHYSFTQSDVNGLFPLESAKAGKGLH</sequence>
<comment type="similarity">
    <text evidence="6">Belongs to the HSP33 family.</text>
</comment>
<evidence type="ECO:0000256" key="2">
    <source>
        <dbReference type="ARBA" id="ARBA00022833"/>
    </source>
</evidence>
<protein>
    <recommendedName>
        <fullName evidence="6">33 kDa chaperonin</fullName>
    </recommendedName>
    <alternativeName>
        <fullName evidence="6">Heat shock protein 33 homolog</fullName>
        <shortName evidence="6">HSP33</shortName>
    </alternativeName>
</protein>
<evidence type="ECO:0000256" key="5">
    <source>
        <dbReference type="ARBA" id="ARBA00023284"/>
    </source>
</evidence>
<comment type="subcellular location">
    <subcellularLocation>
        <location evidence="6">Cytoplasm</location>
    </subcellularLocation>
</comment>
<dbReference type="CDD" id="cd00498">
    <property type="entry name" value="Hsp33"/>
    <property type="match status" value="1"/>
</dbReference>
<dbReference type="Gene3D" id="1.10.287.480">
    <property type="entry name" value="helix hairpin bin"/>
    <property type="match status" value="1"/>
</dbReference>
<dbReference type="Pfam" id="PF01430">
    <property type="entry name" value="HSP33"/>
    <property type="match status" value="1"/>
</dbReference>
<comment type="function">
    <text evidence="6">Redox regulated molecular chaperone. Protects both thermally unfolding and oxidatively damaged proteins from irreversible aggregation. Plays an important role in the bacterial defense system toward oxidative stress.</text>
</comment>
<proteinExistence type="inferred from homology"/>
<keyword evidence="1 6" id="KW-0963">Cytoplasm</keyword>
<evidence type="ECO:0000256" key="6">
    <source>
        <dbReference type="HAMAP-Rule" id="MF_00117"/>
    </source>
</evidence>
<dbReference type="PANTHER" id="PTHR30111">
    <property type="entry name" value="33 KDA CHAPERONIN"/>
    <property type="match status" value="1"/>
</dbReference>
<reference evidence="7 8" key="1">
    <citation type="submission" date="2006-03" db="EMBL/GenBank/DDBJ databases">
        <authorList>
            <person name="Pinhassi J."/>
            <person name="Pedros-Alio C."/>
            <person name="Ferriera S."/>
            <person name="Johnson J."/>
            <person name="Kravitz S."/>
            <person name="Halpern A."/>
            <person name="Remington K."/>
            <person name="Beeson K."/>
            <person name="Tran B."/>
            <person name="Rogers Y.-H."/>
            <person name="Friedman R."/>
            <person name="Venter J.C."/>
        </authorList>
    </citation>
    <scope>NUCLEOTIDE SEQUENCE [LARGE SCALE GENOMIC DNA]</scope>
    <source>
        <strain evidence="7 8">RED65</strain>
    </source>
</reference>
<dbReference type="AlphaFoldDB" id="Q1MYI4"/>
<dbReference type="GO" id="GO:0051082">
    <property type="term" value="F:unfolded protein binding"/>
    <property type="evidence" value="ECO:0007669"/>
    <property type="project" value="UniProtKB-UniRule"/>
</dbReference>
<keyword evidence="4 6" id="KW-0143">Chaperone</keyword>
<dbReference type="HAMAP" id="MF_00117">
    <property type="entry name" value="HslO"/>
    <property type="match status" value="1"/>
</dbReference>
<name>Q1MYI4_9GAMM</name>
<keyword evidence="3 6" id="KW-1015">Disulfide bond</keyword>
<dbReference type="GO" id="GO:0042026">
    <property type="term" value="P:protein refolding"/>
    <property type="evidence" value="ECO:0007669"/>
    <property type="project" value="TreeGrafter"/>
</dbReference>
<accession>Q1MYI4</accession>
<dbReference type="HOGENOM" id="CLU_054493_0_0_6"/>
<evidence type="ECO:0000256" key="4">
    <source>
        <dbReference type="ARBA" id="ARBA00023186"/>
    </source>
</evidence>
<organism evidence="7 8">
    <name type="scientific">Bermanella marisrubri</name>
    <dbReference type="NCBI Taxonomy" id="207949"/>
    <lineage>
        <taxon>Bacteria</taxon>
        <taxon>Pseudomonadati</taxon>
        <taxon>Pseudomonadota</taxon>
        <taxon>Gammaproteobacteria</taxon>
        <taxon>Oceanospirillales</taxon>
        <taxon>Oceanospirillaceae</taxon>
        <taxon>Bermanella</taxon>
    </lineage>
</organism>
<feature type="disulfide bond" description="Redox-active" evidence="6">
    <location>
        <begin position="232"/>
        <end position="234"/>
    </location>
</feature>
<comment type="PTM">
    <text evidence="6">Under oxidizing conditions two disulfide bonds are formed involving the reactive cysteines. Under reducing conditions zinc is bound to the reactive cysteines and the protein is inactive.</text>
</comment>
<comment type="caution">
    <text evidence="7">The sequence shown here is derived from an EMBL/GenBank/DDBJ whole genome shotgun (WGS) entry which is preliminary data.</text>
</comment>
<dbReference type="GO" id="GO:0005737">
    <property type="term" value="C:cytoplasm"/>
    <property type="evidence" value="ECO:0007669"/>
    <property type="project" value="UniProtKB-SubCell"/>
</dbReference>
<dbReference type="InterPro" id="IPR016154">
    <property type="entry name" value="Heat_shock_Hsp33_C"/>
</dbReference>
<dbReference type="GO" id="GO:0044183">
    <property type="term" value="F:protein folding chaperone"/>
    <property type="evidence" value="ECO:0007669"/>
    <property type="project" value="TreeGrafter"/>
</dbReference>
<keyword evidence="2 6" id="KW-0862">Zinc</keyword>
<dbReference type="InterPro" id="IPR016153">
    <property type="entry name" value="Heat_shock_Hsp33_N"/>
</dbReference>
<evidence type="ECO:0000313" key="7">
    <source>
        <dbReference type="EMBL" id="EAT11047.1"/>
    </source>
</evidence>
<dbReference type="PIRSF" id="PIRSF005261">
    <property type="entry name" value="Heat_shock_Hsp33"/>
    <property type="match status" value="1"/>
</dbReference>
<dbReference type="EMBL" id="AAQH01000025">
    <property type="protein sequence ID" value="EAT11047.1"/>
    <property type="molecule type" value="Genomic_DNA"/>
</dbReference>
<dbReference type="SUPFAM" id="SSF118352">
    <property type="entry name" value="HSP33 redox switch-like"/>
    <property type="match status" value="1"/>
</dbReference>
<evidence type="ECO:0000313" key="8">
    <source>
        <dbReference type="Proteomes" id="UP000004263"/>
    </source>
</evidence>
<evidence type="ECO:0000256" key="1">
    <source>
        <dbReference type="ARBA" id="ARBA00022490"/>
    </source>
</evidence>
<keyword evidence="8" id="KW-1185">Reference proteome</keyword>
<gene>
    <name evidence="6" type="primary">hslO</name>
    <name evidence="7" type="ORF">RED65_14407</name>
</gene>
<dbReference type="STRING" id="207949.RED65_14407"/>
<dbReference type="OrthoDB" id="9793753at2"/>
<dbReference type="Gene3D" id="3.90.1280.10">
    <property type="entry name" value="HSP33 redox switch-like"/>
    <property type="match status" value="1"/>
</dbReference>